<dbReference type="InterPro" id="IPR036291">
    <property type="entry name" value="NAD(P)-bd_dom_sf"/>
</dbReference>
<reference evidence="2 3" key="1">
    <citation type="submission" date="2024-09" db="EMBL/GenBank/DDBJ databases">
        <title>Rethinking Asexuality: The Enigmatic Case of Functional Sexual Genes in Lepraria (Stereocaulaceae).</title>
        <authorList>
            <person name="Doellman M."/>
            <person name="Sun Y."/>
            <person name="Barcenas-Pena A."/>
            <person name="Lumbsch H.T."/>
            <person name="Grewe F."/>
        </authorList>
    </citation>
    <scope>NUCLEOTIDE SEQUENCE [LARGE SCALE GENOMIC DNA]</scope>
    <source>
        <strain evidence="2 3">Grewe 0041</strain>
    </source>
</reference>
<accession>A0ABR4B1I1</accession>
<dbReference type="Proteomes" id="UP001590951">
    <property type="component" value="Unassembled WGS sequence"/>
</dbReference>
<comment type="caution">
    <text evidence="2">The sequence shown here is derived from an EMBL/GenBank/DDBJ whole genome shotgun (WGS) entry which is preliminary data.</text>
</comment>
<protein>
    <submittedName>
        <fullName evidence="2">Uncharacterized protein</fullName>
    </submittedName>
</protein>
<keyword evidence="3" id="KW-1185">Reference proteome</keyword>
<feature type="compositionally biased region" description="Low complexity" evidence="1">
    <location>
        <begin position="11"/>
        <end position="25"/>
    </location>
</feature>
<evidence type="ECO:0000313" key="2">
    <source>
        <dbReference type="EMBL" id="KAL2051077.1"/>
    </source>
</evidence>
<dbReference type="EMBL" id="JBHFEH010000039">
    <property type="protein sequence ID" value="KAL2051077.1"/>
    <property type="molecule type" value="Genomic_DNA"/>
</dbReference>
<proteinExistence type="predicted"/>
<organism evidence="2 3">
    <name type="scientific">Lepraria finkii</name>
    <dbReference type="NCBI Taxonomy" id="1340010"/>
    <lineage>
        <taxon>Eukaryota</taxon>
        <taxon>Fungi</taxon>
        <taxon>Dikarya</taxon>
        <taxon>Ascomycota</taxon>
        <taxon>Pezizomycotina</taxon>
        <taxon>Lecanoromycetes</taxon>
        <taxon>OSLEUM clade</taxon>
        <taxon>Lecanoromycetidae</taxon>
        <taxon>Lecanorales</taxon>
        <taxon>Lecanorineae</taxon>
        <taxon>Stereocaulaceae</taxon>
        <taxon>Lepraria</taxon>
    </lineage>
</organism>
<name>A0ABR4B1I1_9LECA</name>
<evidence type="ECO:0000256" key="1">
    <source>
        <dbReference type="SAM" id="MobiDB-lite"/>
    </source>
</evidence>
<dbReference type="SUPFAM" id="SSF51735">
    <property type="entry name" value="NAD(P)-binding Rossmann-fold domains"/>
    <property type="match status" value="1"/>
</dbReference>
<dbReference type="Gene3D" id="3.40.50.720">
    <property type="entry name" value="NAD(P)-binding Rossmann-like Domain"/>
    <property type="match status" value="1"/>
</dbReference>
<feature type="region of interest" description="Disordered" evidence="1">
    <location>
        <begin position="1"/>
        <end position="25"/>
    </location>
</feature>
<gene>
    <name evidence="2" type="ORF">ABVK25_008671</name>
</gene>
<sequence length="190" mass="21397">MQLPPPQNTRPSNGSSTPPLPLPSQCQSQNVKFTISTKNWNNEGIEAAWKPAPYEPERAWSVYGVCKTQAEQKMWEFVKEKKPGFVLNAVLPNSNMGKILSNKQPASTGGSVRSLYDCDVSPLKNITPQSMVNVKDTARLHVAALLDLDVENERILAFAHPFNCNETLACLRRMYPIRSFLRTLRIIRRT</sequence>
<evidence type="ECO:0000313" key="3">
    <source>
        <dbReference type="Proteomes" id="UP001590951"/>
    </source>
</evidence>